<keyword evidence="1" id="KW-0472">Membrane</keyword>
<dbReference type="Proteomes" id="UP000245138">
    <property type="component" value="Unassembled WGS sequence"/>
</dbReference>
<protein>
    <submittedName>
        <fullName evidence="2">Uncharacterized protein</fullName>
    </submittedName>
</protein>
<organism evidence="2 3">
    <name type="scientific">Brenneria roseae subsp. americana</name>
    <dbReference type="NCBI Taxonomy" id="1508507"/>
    <lineage>
        <taxon>Bacteria</taxon>
        <taxon>Pseudomonadati</taxon>
        <taxon>Pseudomonadota</taxon>
        <taxon>Gammaproteobacteria</taxon>
        <taxon>Enterobacterales</taxon>
        <taxon>Pectobacteriaceae</taxon>
        <taxon>Brenneria</taxon>
    </lineage>
</organism>
<accession>A0A2U1TSM9</accession>
<evidence type="ECO:0000313" key="3">
    <source>
        <dbReference type="Proteomes" id="UP000245138"/>
    </source>
</evidence>
<evidence type="ECO:0000313" key="2">
    <source>
        <dbReference type="EMBL" id="PWC12397.1"/>
    </source>
</evidence>
<evidence type="ECO:0000256" key="1">
    <source>
        <dbReference type="SAM" id="Phobius"/>
    </source>
</evidence>
<gene>
    <name evidence="2" type="ORF">B4923_11175</name>
</gene>
<keyword evidence="3" id="KW-1185">Reference proteome</keyword>
<comment type="caution">
    <text evidence="2">The sequence shown here is derived from an EMBL/GenBank/DDBJ whole genome shotgun (WGS) entry which is preliminary data.</text>
</comment>
<reference evidence="2 3" key="1">
    <citation type="submission" date="2018-04" db="EMBL/GenBank/DDBJ databases">
        <title>Brenneria corticis sp.nov.</title>
        <authorList>
            <person name="Li Y."/>
        </authorList>
    </citation>
    <scope>NUCLEOTIDE SEQUENCE [LARGE SCALE GENOMIC DNA]</scope>
    <source>
        <strain evidence="2 3">LMG 27715</strain>
    </source>
</reference>
<sequence>MTFSGCTNAVMLLVDHLPLLTSLMSTHQENDGSRNATSEVKSYRHILLTSIALVIFANILIFLLGRYPGPSTQNREALP</sequence>
<keyword evidence="1" id="KW-1133">Transmembrane helix</keyword>
<feature type="transmembrane region" description="Helical" evidence="1">
    <location>
        <begin position="46"/>
        <end position="65"/>
    </location>
</feature>
<keyword evidence="1" id="KW-0812">Transmembrane</keyword>
<name>A0A2U1TSM9_9GAMM</name>
<dbReference type="AlphaFoldDB" id="A0A2U1TSM9"/>
<proteinExistence type="predicted"/>
<dbReference type="EMBL" id="QDKJ01000007">
    <property type="protein sequence ID" value="PWC12397.1"/>
    <property type="molecule type" value="Genomic_DNA"/>
</dbReference>